<dbReference type="PANTHER" id="PTHR42680:SF3">
    <property type="entry name" value="DCTP DEAMINASE"/>
    <property type="match status" value="1"/>
</dbReference>
<name>A0A067Y098_9CAUD</name>
<dbReference type="GO" id="GO:0015949">
    <property type="term" value="P:nucleobase-containing small molecule interconversion"/>
    <property type="evidence" value="ECO:0007669"/>
    <property type="project" value="TreeGrafter"/>
</dbReference>
<gene>
    <name evidence="3" type="ORF">PhAPEC5_23</name>
</gene>
<proteinExistence type="predicted"/>
<dbReference type="OrthoDB" id="10385at10239"/>
<sequence>MIINRSRLLELAPIKNMVDSKQTSNGFSWGLTECGYDIRIKQDVTMFLGRRFVLASAIEEFDVPPNLMGRVLNKSTWARKGIDASMTTNIEPGWKGFLTLELRYSGILPVKIKAGTGIAQVIFEEIAEHCRYEGKYQCQPNKPVAARPSK</sequence>
<dbReference type="InterPro" id="IPR036157">
    <property type="entry name" value="dUTPase-like_sf"/>
</dbReference>
<dbReference type="EMBL" id="KF192075">
    <property type="protein sequence ID" value="AGV99305.1"/>
    <property type="molecule type" value="Genomic_DNA"/>
</dbReference>
<dbReference type="GO" id="GO:0008829">
    <property type="term" value="F:dCTP deaminase activity"/>
    <property type="evidence" value="ECO:0007669"/>
    <property type="project" value="InterPro"/>
</dbReference>
<dbReference type="Gene3D" id="2.70.40.10">
    <property type="match status" value="1"/>
</dbReference>
<evidence type="ECO:0000313" key="3">
    <source>
        <dbReference type="EMBL" id="AGV99305.1"/>
    </source>
</evidence>
<dbReference type="KEGG" id="vg:20283800"/>
<protein>
    <submittedName>
        <fullName evidence="3">Putative dCTP deaminase</fullName>
    </submittedName>
</protein>
<dbReference type="InterPro" id="IPR011962">
    <property type="entry name" value="dCTP_deaminase"/>
</dbReference>
<dbReference type="GeneID" id="20283800"/>
<dbReference type="GO" id="GO:0006229">
    <property type="term" value="P:dUTP biosynthetic process"/>
    <property type="evidence" value="ECO:0007669"/>
    <property type="project" value="InterPro"/>
</dbReference>
<dbReference type="Pfam" id="PF22769">
    <property type="entry name" value="DCD"/>
    <property type="match status" value="1"/>
</dbReference>
<keyword evidence="1" id="KW-0378">Hydrolase</keyword>
<evidence type="ECO:0000256" key="1">
    <source>
        <dbReference type="ARBA" id="ARBA00022801"/>
    </source>
</evidence>
<dbReference type="RefSeq" id="YP_009055531.1">
    <property type="nucleotide sequence ID" value="NC_024786.1"/>
</dbReference>
<keyword evidence="4" id="KW-1185">Reference proteome</keyword>
<reference evidence="3 4" key="1">
    <citation type="journal article" date="2014" name="Vet. Microbiol.">
        <title>A cocktail of in vitro efficient phages is not a guarantee for in vivo therapeutic results against avian colibacillosis.</title>
        <authorList>
            <person name="Tsonos J."/>
            <person name="Oosterik L.H."/>
            <person name="Tuntufye H.N."/>
            <person name="Klumpp J."/>
            <person name="Butaye P."/>
            <person name="De Greve H."/>
            <person name="Hernalsteens J.P."/>
            <person name="Lavigne R."/>
            <person name="Goddeeris B.M."/>
        </authorList>
    </citation>
    <scope>NUCLEOTIDE SEQUENCE [LARGE SCALE GENOMIC DNA]</scope>
</reference>
<dbReference type="Proteomes" id="UP000027383">
    <property type="component" value="Segment"/>
</dbReference>
<accession>A0A067Y098</accession>
<dbReference type="CDD" id="cd07557">
    <property type="entry name" value="trimeric_dUTPase"/>
    <property type="match status" value="1"/>
</dbReference>
<dbReference type="InterPro" id="IPR033704">
    <property type="entry name" value="dUTPase_trimeric"/>
</dbReference>
<dbReference type="PANTHER" id="PTHR42680">
    <property type="entry name" value="DCTP DEAMINASE"/>
    <property type="match status" value="1"/>
</dbReference>
<organism evidence="3 4">
    <name type="scientific">Escherichia phage vB_EcoP_PhAPEC5</name>
    <dbReference type="NCBI Taxonomy" id="1395983"/>
    <lineage>
        <taxon>Viruses</taxon>
        <taxon>Duplodnaviria</taxon>
        <taxon>Heunggongvirae</taxon>
        <taxon>Uroviricota</taxon>
        <taxon>Caudoviricetes</taxon>
        <taxon>Schitoviridae</taxon>
        <taxon>Enquatrovirinae</taxon>
        <taxon>Gamaleyavirus</taxon>
        <taxon>Gamaleyavirus APEC5</taxon>
    </lineage>
</organism>
<dbReference type="SUPFAM" id="SSF51283">
    <property type="entry name" value="dUTPase-like"/>
    <property type="match status" value="1"/>
</dbReference>
<evidence type="ECO:0000256" key="2">
    <source>
        <dbReference type="ARBA" id="ARBA00023080"/>
    </source>
</evidence>
<keyword evidence="2" id="KW-0546">Nucleotide metabolism</keyword>
<evidence type="ECO:0000313" key="4">
    <source>
        <dbReference type="Proteomes" id="UP000027383"/>
    </source>
</evidence>